<dbReference type="Pfam" id="PF02796">
    <property type="entry name" value="HTH_7"/>
    <property type="match status" value="1"/>
</dbReference>
<gene>
    <name evidence="8" type="ORF">GGD88_000241</name>
</gene>
<evidence type="ECO:0000313" key="9">
    <source>
        <dbReference type="Proteomes" id="UP000555728"/>
    </source>
</evidence>
<dbReference type="GO" id="GO:0015074">
    <property type="term" value="P:DNA integration"/>
    <property type="evidence" value="ECO:0007669"/>
    <property type="project" value="UniProtKB-KW"/>
</dbReference>
<dbReference type="InterPro" id="IPR009057">
    <property type="entry name" value="Homeodomain-like_sf"/>
</dbReference>
<evidence type="ECO:0000256" key="5">
    <source>
        <dbReference type="PIRSR" id="PIRSR606118-50"/>
    </source>
</evidence>
<dbReference type="InterPro" id="IPR006119">
    <property type="entry name" value="Resolv_N"/>
</dbReference>
<reference evidence="8 9" key="1">
    <citation type="submission" date="2020-08" db="EMBL/GenBank/DDBJ databases">
        <title>Genome sequencing of Purple Non-Sulfur Bacteria from various extreme environments.</title>
        <authorList>
            <person name="Mayer M."/>
        </authorList>
    </citation>
    <scope>NUCLEOTIDE SEQUENCE [LARGE SCALE GENOMIC DNA]</scope>
    <source>
        <strain evidence="8 9">JA135</strain>
    </source>
</reference>
<organism evidence="8 9">
    <name type="scientific">Roseospira goensis</name>
    <dbReference type="NCBI Taxonomy" id="391922"/>
    <lineage>
        <taxon>Bacteria</taxon>
        <taxon>Pseudomonadati</taxon>
        <taxon>Pseudomonadota</taxon>
        <taxon>Alphaproteobacteria</taxon>
        <taxon>Rhodospirillales</taxon>
        <taxon>Rhodospirillaceae</taxon>
        <taxon>Roseospira</taxon>
    </lineage>
</organism>
<evidence type="ECO:0000256" key="4">
    <source>
        <dbReference type="ARBA" id="ARBA00023172"/>
    </source>
</evidence>
<dbReference type="InterPro" id="IPR006120">
    <property type="entry name" value="Resolvase_HTH_dom"/>
</dbReference>
<proteinExistence type="inferred from homology"/>
<dbReference type="PANTHER" id="PTHR30461:SF26">
    <property type="entry name" value="RESOLVASE HOMOLOG YNEB"/>
    <property type="match status" value="1"/>
</dbReference>
<evidence type="ECO:0000313" key="8">
    <source>
        <dbReference type="EMBL" id="MBB4284534.1"/>
    </source>
</evidence>
<sequence>MTDVGYIRVSTVDQNTDRQLEGVTVAKTFTDKASGGSKDRPALHALLEYVREGDTVHVHSIDRLARDLGDLLSLLQTFTGKGVSVVFHKERLTFTGEDNPFQTLQLQVIGAVAQFERAIIKERQREGIAKAKNRGVYRGRKPSIDVAQVKAMHQDRGLSPSAIAKELGIARSSVYRVLGEVAQD</sequence>
<evidence type="ECO:0000259" key="7">
    <source>
        <dbReference type="PROSITE" id="PS51736"/>
    </source>
</evidence>
<protein>
    <submittedName>
        <fullName evidence="8">DNA invertase Pin-like site-specific DNA recombinase</fullName>
    </submittedName>
</protein>
<feature type="active site" description="O-(5'-phospho-DNA)-serine intermediate" evidence="5 6">
    <location>
        <position position="10"/>
    </location>
</feature>
<dbReference type="Pfam" id="PF00239">
    <property type="entry name" value="Resolvase"/>
    <property type="match status" value="1"/>
</dbReference>
<keyword evidence="3" id="KW-0238">DNA-binding</keyword>
<keyword evidence="4" id="KW-0233">DNA recombination</keyword>
<evidence type="ECO:0000256" key="6">
    <source>
        <dbReference type="PROSITE-ProRule" id="PRU10137"/>
    </source>
</evidence>
<dbReference type="PANTHER" id="PTHR30461">
    <property type="entry name" value="DNA-INVERTASE FROM LAMBDOID PROPHAGE"/>
    <property type="match status" value="1"/>
</dbReference>
<comment type="similarity">
    <text evidence="1">Belongs to the site-specific recombinase resolvase family.</text>
</comment>
<evidence type="ECO:0000256" key="1">
    <source>
        <dbReference type="ARBA" id="ARBA00009913"/>
    </source>
</evidence>
<comment type="caution">
    <text evidence="8">The sequence shown here is derived from an EMBL/GenBank/DDBJ whole genome shotgun (WGS) entry which is preliminary data.</text>
</comment>
<dbReference type="Proteomes" id="UP000555728">
    <property type="component" value="Unassembled WGS sequence"/>
</dbReference>
<dbReference type="RefSeq" id="WP_184431020.1">
    <property type="nucleotide sequence ID" value="NZ_JACIGI010000002.1"/>
</dbReference>
<keyword evidence="9" id="KW-1185">Reference proteome</keyword>
<dbReference type="Gene3D" id="1.10.10.60">
    <property type="entry name" value="Homeodomain-like"/>
    <property type="match status" value="1"/>
</dbReference>
<name>A0A7W6WJB6_9PROT</name>
<dbReference type="InterPro" id="IPR036162">
    <property type="entry name" value="Resolvase-like_N_sf"/>
</dbReference>
<evidence type="ECO:0000256" key="2">
    <source>
        <dbReference type="ARBA" id="ARBA00022908"/>
    </source>
</evidence>
<dbReference type="PROSITE" id="PS00397">
    <property type="entry name" value="RECOMBINASES_1"/>
    <property type="match status" value="1"/>
</dbReference>
<feature type="domain" description="Resolvase/invertase-type recombinase catalytic" evidence="7">
    <location>
        <begin position="2"/>
        <end position="135"/>
    </location>
</feature>
<dbReference type="Gene3D" id="3.40.50.1390">
    <property type="entry name" value="Resolvase, N-terminal catalytic domain"/>
    <property type="match status" value="1"/>
</dbReference>
<dbReference type="PROSITE" id="PS51736">
    <property type="entry name" value="RECOMBINASES_3"/>
    <property type="match status" value="1"/>
</dbReference>
<dbReference type="SUPFAM" id="SSF53041">
    <property type="entry name" value="Resolvase-like"/>
    <property type="match status" value="1"/>
</dbReference>
<dbReference type="SUPFAM" id="SSF46689">
    <property type="entry name" value="Homeodomain-like"/>
    <property type="match status" value="1"/>
</dbReference>
<dbReference type="GO" id="GO:0000150">
    <property type="term" value="F:DNA strand exchange activity"/>
    <property type="evidence" value="ECO:0007669"/>
    <property type="project" value="InterPro"/>
</dbReference>
<evidence type="ECO:0000256" key="3">
    <source>
        <dbReference type="ARBA" id="ARBA00023125"/>
    </source>
</evidence>
<dbReference type="GO" id="GO:0003677">
    <property type="term" value="F:DNA binding"/>
    <property type="evidence" value="ECO:0007669"/>
    <property type="project" value="UniProtKB-KW"/>
</dbReference>
<dbReference type="InterPro" id="IPR050639">
    <property type="entry name" value="SSR_resolvase"/>
</dbReference>
<accession>A0A7W6WJB6</accession>
<dbReference type="SMART" id="SM00857">
    <property type="entry name" value="Resolvase"/>
    <property type="match status" value="1"/>
</dbReference>
<keyword evidence="2" id="KW-0229">DNA integration</keyword>
<dbReference type="AlphaFoldDB" id="A0A7W6WJB6"/>
<dbReference type="InterPro" id="IPR006118">
    <property type="entry name" value="Recombinase_CS"/>
</dbReference>
<dbReference type="CDD" id="cd03768">
    <property type="entry name" value="SR_ResInv"/>
    <property type="match status" value="1"/>
</dbReference>
<dbReference type="EMBL" id="JACIGI010000002">
    <property type="protein sequence ID" value="MBB4284534.1"/>
    <property type="molecule type" value="Genomic_DNA"/>
</dbReference>